<dbReference type="Proteomes" id="UP000319894">
    <property type="component" value="Unassembled WGS sequence"/>
</dbReference>
<protein>
    <recommendedName>
        <fullName evidence="1">Halobacterial output domain-containing protein</fullName>
    </recommendedName>
</protein>
<dbReference type="InterPro" id="IPR040624">
    <property type="entry name" value="HalOD1"/>
</dbReference>
<dbReference type="InParanoid" id="A0A554N8B2"/>
<name>A0A554N8B2_9EURY</name>
<dbReference type="EMBL" id="QMDX01000006">
    <property type="protein sequence ID" value="TSD13641.1"/>
    <property type="molecule type" value="Genomic_DNA"/>
</dbReference>
<organism evidence="2 3">
    <name type="scientific">Haloglomus irregulare</name>
    <dbReference type="NCBI Taxonomy" id="2234134"/>
    <lineage>
        <taxon>Archaea</taxon>
        <taxon>Methanobacteriati</taxon>
        <taxon>Methanobacteriota</taxon>
        <taxon>Stenosarchaea group</taxon>
        <taxon>Halobacteria</taxon>
        <taxon>Halobacteriales</taxon>
        <taxon>Natronomonadaceae</taxon>
        <taxon>Haloglomus</taxon>
    </lineage>
</organism>
<comment type="caution">
    <text evidence="2">The sequence shown here is derived from an EMBL/GenBank/DDBJ whole genome shotgun (WGS) entry which is preliminary data.</text>
</comment>
<accession>A0A554N8B2</accession>
<sequence length="62" mass="7018">MVGAVRRPPLFEFIDVENLYGLFRSEAARGGWPSSVEFEFQGCAVTILYGRTVRVVIERDPL</sequence>
<keyword evidence="3" id="KW-1185">Reference proteome</keyword>
<proteinExistence type="predicted"/>
<dbReference type="OrthoDB" id="271604at2157"/>
<evidence type="ECO:0000313" key="2">
    <source>
        <dbReference type="EMBL" id="TSD13641.1"/>
    </source>
</evidence>
<dbReference type="Pfam" id="PF18545">
    <property type="entry name" value="HalOD1"/>
    <property type="match status" value="1"/>
</dbReference>
<dbReference type="RefSeq" id="WP_144262163.1">
    <property type="nucleotide sequence ID" value="NZ_QMDX01000006.1"/>
</dbReference>
<feature type="domain" description="Halobacterial output" evidence="1">
    <location>
        <begin position="8"/>
        <end position="55"/>
    </location>
</feature>
<evidence type="ECO:0000313" key="3">
    <source>
        <dbReference type="Proteomes" id="UP000319894"/>
    </source>
</evidence>
<dbReference type="AlphaFoldDB" id="A0A554N8B2"/>
<gene>
    <name evidence="2" type="ORF">DP107_10725</name>
</gene>
<reference evidence="2 3" key="1">
    <citation type="submission" date="2018-06" db="EMBL/GenBank/DDBJ databases">
        <title>Natronomonas sp. F16-60 a new haloarchaeon isolated from a solar saltern of Isla Cristina, Huelva, Spain.</title>
        <authorList>
            <person name="Duran-Viseras A."/>
            <person name="Sanchez-Porro C."/>
            <person name="Ventosa A."/>
        </authorList>
    </citation>
    <scope>NUCLEOTIDE SEQUENCE [LARGE SCALE GENOMIC DNA]</scope>
    <source>
        <strain evidence="2 3">F16-60</strain>
    </source>
</reference>
<evidence type="ECO:0000259" key="1">
    <source>
        <dbReference type="Pfam" id="PF18545"/>
    </source>
</evidence>